<dbReference type="InterPro" id="IPR012340">
    <property type="entry name" value="NA-bd_OB-fold"/>
</dbReference>
<feature type="region of interest" description="Disordered" evidence="6">
    <location>
        <begin position="615"/>
        <end position="639"/>
    </location>
</feature>
<dbReference type="Pfam" id="PF08646">
    <property type="entry name" value="Rep_fac-A_C"/>
    <property type="match status" value="1"/>
</dbReference>
<dbReference type="GO" id="GO:1902230">
    <property type="term" value="P:negative regulation of intrinsic apoptotic signaling pathway in response to DNA damage"/>
    <property type="evidence" value="ECO:0007669"/>
    <property type="project" value="InterPro"/>
</dbReference>
<dbReference type="EMBL" id="VFJC01000016">
    <property type="protein sequence ID" value="KAB5548917.1"/>
    <property type="molecule type" value="Genomic_DNA"/>
</dbReference>
<evidence type="ECO:0000256" key="3">
    <source>
        <dbReference type="ARBA" id="ARBA00022771"/>
    </source>
</evidence>
<evidence type="ECO:0000259" key="7">
    <source>
        <dbReference type="Pfam" id="PF08646"/>
    </source>
</evidence>
<evidence type="ECO:0000256" key="4">
    <source>
        <dbReference type="ARBA" id="ARBA00022833"/>
    </source>
</evidence>
<keyword evidence="4" id="KW-0862">Zinc</keyword>
<feature type="compositionally biased region" description="Basic and acidic residues" evidence="6">
    <location>
        <begin position="620"/>
        <end position="629"/>
    </location>
</feature>
<dbReference type="GO" id="GO:0003677">
    <property type="term" value="F:DNA binding"/>
    <property type="evidence" value="ECO:0007669"/>
    <property type="project" value="UniProtKB-KW"/>
</dbReference>
<dbReference type="PANTHER" id="PTHR35537">
    <property type="entry name" value="DNA DAMAGE-INDUCIBLE APOPTOSIS SUPPRESSOR PROTEIN DDIAS"/>
    <property type="match status" value="1"/>
</dbReference>
<evidence type="ECO:0000256" key="2">
    <source>
        <dbReference type="ARBA" id="ARBA00022723"/>
    </source>
</evidence>
<comment type="similarity">
    <text evidence="1">Belongs to the replication factor A protein 1 family.</text>
</comment>
<comment type="caution">
    <text evidence="8">The sequence shown here is derived from an EMBL/GenBank/DDBJ whole genome shotgun (WGS) entry which is preliminary data.</text>
</comment>
<evidence type="ECO:0000313" key="9">
    <source>
        <dbReference type="Proteomes" id="UP000327468"/>
    </source>
</evidence>
<dbReference type="Proteomes" id="UP000327468">
    <property type="component" value="Chromosome 15"/>
</dbReference>
<dbReference type="Gene3D" id="2.40.50.140">
    <property type="entry name" value="Nucleic acid-binding proteins"/>
    <property type="match status" value="1"/>
</dbReference>
<sequence>MNTKRVLLSCTVVSLQDTRFVYPCCKSCLSRLTQESKLRSRCPKCGFTCDTQNVDYRFRLSLKVSRDTSLFGVTVFGGCLNPFFGITASDLQRFVESEKFAGPQSLSQLLIKAVEDCFIGKCLVFGFKLSGRAAESCLLGEHTAESVQFVACQVIPPHGAFLGVTVFAYLQSLMQANARSECSPKAGGQWQQKDTPVSSFDHTLPLCQDSRSENSNDGLTLPHAWHSVSDLVLCFSPEETGGCSLPEVSADDESQEPLVLQWSNGVPSAKLCPVRLSESKHGEHNRLSTSHESSFNASFMSPIKTTPCDHELKSLSFNQWASTDCLSQFNTSFAKKPLFSHTSFALEDAPLSETLGDFVSIEPQIVNQKVLSSTSKRDQAMPENSVLPENDTIPRYTSEVRSLHSSLSVLTPLRDVTNDEKSLKRKNRKRKTSSVSKHIMKLSHVSKELLSCDIKDVVSKRNGATNVQSHATEEQENQLNGYEDAYNCSADLFHQSSLNILDVAESSVSDTDPKKQDRLADINVSEPNISTFHFAPSLQSTPIVDPSIQCAYGQRRKLSKKWSGLHWSKKRITRTSHIRDLQNHTNNGQEMQVLKSKLNQTWRSDSAFETSECSAGGSELKVDMKHTPRDSALPTATNDCSRDLFDPSF</sequence>
<organism evidence="8 9">
    <name type="scientific">Pangasianodon hypophthalmus</name>
    <name type="common">Striped catfish</name>
    <name type="synonym">Helicophagus hypophthalmus</name>
    <dbReference type="NCBI Taxonomy" id="310915"/>
    <lineage>
        <taxon>Eukaryota</taxon>
        <taxon>Metazoa</taxon>
        <taxon>Chordata</taxon>
        <taxon>Craniata</taxon>
        <taxon>Vertebrata</taxon>
        <taxon>Euteleostomi</taxon>
        <taxon>Actinopterygii</taxon>
        <taxon>Neopterygii</taxon>
        <taxon>Teleostei</taxon>
        <taxon>Ostariophysi</taxon>
        <taxon>Siluriformes</taxon>
        <taxon>Pangasiidae</taxon>
        <taxon>Pangasianodon</taxon>
    </lineage>
</organism>
<protein>
    <recommendedName>
        <fullName evidence="7">Replication factor A C-terminal domain-containing protein</fullName>
    </recommendedName>
</protein>
<keyword evidence="5" id="KW-0238">DNA-binding</keyword>
<evidence type="ECO:0000256" key="6">
    <source>
        <dbReference type="SAM" id="MobiDB-lite"/>
    </source>
</evidence>
<proteinExistence type="inferred from homology"/>
<reference evidence="8 9" key="1">
    <citation type="submission" date="2019-06" db="EMBL/GenBank/DDBJ databases">
        <title>A chromosome-scale genome assembly of the striped catfish, Pangasianodon hypophthalmus.</title>
        <authorList>
            <person name="Wen M."/>
            <person name="Zahm M."/>
            <person name="Roques C."/>
            <person name="Cabau C."/>
            <person name="Klopp C."/>
            <person name="Donnadieu C."/>
            <person name="Jouanno E."/>
            <person name="Avarre J.-C."/>
            <person name="Campet M."/>
            <person name="Ha T.T.T."/>
            <person name="Dugue R."/>
            <person name="Lampietro C."/>
            <person name="Louis A."/>
            <person name="Herpin A."/>
            <person name="Echchiki A."/>
            <person name="Berthelot C."/>
            <person name="Parey E."/>
            <person name="Roest-Crollius H."/>
            <person name="Braasch I."/>
            <person name="Postlethwait J."/>
            <person name="Bobe J."/>
            <person name="Montfort J."/>
            <person name="Bouchez O."/>
            <person name="Begum T."/>
            <person name="Schartl M."/>
            <person name="Guiguen Y."/>
        </authorList>
    </citation>
    <scope>NUCLEOTIDE SEQUENCE [LARGE SCALE GENOMIC DNA]</scope>
    <source>
        <strain evidence="8 9">Indonesia</strain>
        <tissue evidence="8">Blood</tissue>
    </source>
</reference>
<feature type="region of interest" description="Disordered" evidence="6">
    <location>
        <begin position="372"/>
        <end position="391"/>
    </location>
</feature>
<name>A0A5N5M1G4_PANHP</name>
<dbReference type="InterPro" id="IPR047192">
    <property type="entry name" value="Euk_RPA1_DBD_C"/>
</dbReference>
<dbReference type="AlphaFoldDB" id="A0A5N5M1G4"/>
<gene>
    <name evidence="8" type="ORF">PHYPO_G00061200</name>
</gene>
<keyword evidence="9" id="KW-1185">Reference proteome</keyword>
<dbReference type="CDD" id="cd04476">
    <property type="entry name" value="RPA1_DBD_C"/>
    <property type="match status" value="1"/>
</dbReference>
<dbReference type="GO" id="GO:0008270">
    <property type="term" value="F:zinc ion binding"/>
    <property type="evidence" value="ECO:0007669"/>
    <property type="project" value="UniProtKB-KW"/>
</dbReference>
<dbReference type="InterPro" id="IPR043522">
    <property type="entry name" value="DDIAS"/>
</dbReference>
<keyword evidence="3" id="KW-0863">Zinc-finger</keyword>
<dbReference type="InterPro" id="IPR013955">
    <property type="entry name" value="Rep_factor-A_C"/>
</dbReference>
<evidence type="ECO:0000256" key="5">
    <source>
        <dbReference type="ARBA" id="ARBA00023125"/>
    </source>
</evidence>
<accession>A0A5N5M1G4</accession>
<evidence type="ECO:0000313" key="8">
    <source>
        <dbReference type="EMBL" id="KAB5548917.1"/>
    </source>
</evidence>
<evidence type="ECO:0000256" key="1">
    <source>
        <dbReference type="ARBA" id="ARBA00005690"/>
    </source>
</evidence>
<keyword evidence="2" id="KW-0479">Metal-binding</keyword>
<feature type="domain" description="Replication factor A C-terminal" evidence="7">
    <location>
        <begin position="8"/>
        <end position="101"/>
    </location>
</feature>
<dbReference type="SUPFAM" id="SSF50249">
    <property type="entry name" value="Nucleic acid-binding proteins"/>
    <property type="match status" value="1"/>
</dbReference>
<dbReference type="GO" id="GO:0005737">
    <property type="term" value="C:cytoplasm"/>
    <property type="evidence" value="ECO:0007669"/>
    <property type="project" value="TreeGrafter"/>
</dbReference>
<dbReference type="PANTHER" id="PTHR35537:SF1">
    <property type="entry name" value="DNA DAMAGE-INDUCED APOPTOSIS SUPPRESSOR PROTEIN"/>
    <property type="match status" value="1"/>
</dbReference>
<dbReference type="GO" id="GO:0005634">
    <property type="term" value="C:nucleus"/>
    <property type="evidence" value="ECO:0007669"/>
    <property type="project" value="TreeGrafter"/>
</dbReference>